<accession>A0A5R9GUU9</accession>
<dbReference type="EC" id="5.3.1.1" evidence="8 9"/>
<dbReference type="OrthoDB" id="882088at2"/>
<dbReference type="EMBL" id="VBRY01000002">
    <property type="protein sequence ID" value="TLS68725.1"/>
    <property type="molecule type" value="Genomic_DNA"/>
</dbReference>
<organism evidence="10 11">
    <name type="scientific">Mariprofundus erugo</name>
    <dbReference type="NCBI Taxonomy" id="2528639"/>
    <lineage>
        <taxon>Bacteria</taxon>
        <taxon>Pseudomonadati</taxon>
        <taxon>Pseudomonadota</taxon>
        <taxon>Candidatius Mariprofundia</taxon>
        <taxon>Mariprofundales</taxon>
        <taxon>Mariprofundaceae</taxon>
        <taxon>Mariprofundus</taxon>
    </lineage>
</organism>
<evidence type="ECO:0000256" key="8">
    <source>
        <dbReference type="HAMAP-Rule" id="MF_00147"/>
    </source>
</evidence>
<dbReference type="InterPro" id="IPR035990">
    <property type="entry name" value="TIM_sf"/>
</dbReference>
<sequence length="249" mass="26712">MTGSKRCLIAGNWKMNGLLQEARDFIAAFGSNPAPESVEIALMPPFTLLHPMSAQLAEMQIELGAQNVYYEDKGAFTGSICPLMLRDAGCHYVILGHSERRSIIGESNAQIRSKLNASWLHGLEPILCIGETLEQRERGITNMVLAEQLAVLKGAPKNAPLTIAYEPVWAIGTGVTATKEQVTETHAFVHEELTRLGHDCRVLYGGSVNPGNAEELLSCPGVEGALVGGASLKADSFMQIVKAAINVAS</sequence>
<dbReference type="InterPro" id="IPR000652">
    <property type="entry name" value="Triosephosphate_isomerase"/>
</dbReference>
<keyword evidence="6 8" id="KW-0324">Glycolysis</keyword>
<evidence type="ECO:0000256" key="4">
    <source>
        <dbReference type="ARBA" id="ARBA00022432"/>
    </source>
</evidence>
<evidence type="ECO:0000313" key="10">
    <source>
        <dbReference type="EMBL" id="TLS68725.1"/>
    </source>
</evidence>
<dbReference type="InterPro" id="IPR013785">
    <property type="entry name" value="Aldolase_TIM"/>
</dbReference>
<dbReference type="GO" id="GO:0006096">
    <property type="term" value="P:glycolytic process"/>
    <property type="evidence" value="ECO:0007669"/>
    <property type="project" value="UniProtKB-UniRule"/>
</dbReference>
<dbReference type="AlphaFoldDB" id="A0A5R9GUU9"/>
<proteinExistence type="inferred from homology"/>
<keyword evidence="7 8" id="KW-0413">Isomerase</keyword>
<feature type="binding site" evidence="8">
    <location>
        <position position="207"/>
    </location>
    <ligand>
        <name>substrate</name>
    </ligand>
</feature>
<dbReference type="InterPro" id="IPR020861">
    <property type="entry name" value="Triosephosphate_isomerase_AS"/>
</dbReference>
<dbReference type="PROSITE" id="PS00171">
    <property type="entry name" value="TIM_1"/>
    <property type="match status" value="1"/>
</dbReference>
<protein>
    <recommendedName>
        <fullName evidence="8 9">Triosephosphate isomerase</fullName>
        <shortName evidence="8">TIM</shortName>
        <shortName evidence="8">TPI</shortName>
        <ecNumber evidence="8 9">5.3.1.1</ecNumber>
    </recommendedName>
    <alternativeName>
        <fullName evidence="8">Triose-phosphate isomerase</fullName>
    </alternativeName>
</protein>
<dbReference type="InterPro" id="IPR022896">
    <property type="entry name" value="TrioseP_Isoase_bac/euk"/>
</dbReference>
<dbReference type="UniPathway" id="UPA00109">
    <property type="reaction ID" value="UER00189"/>
</dbReference>
<comment type="pathway">
    <text evidence="2">Carbohydrate metabolism; erythritol degradation.</text>
</comment>
<comment type="subunit">
    <text evidence="8 9">Homodimer.</text>
</comment>
<evidence type="ECO:0000313" key="11">
    <source>
        <dbReference type="Proteomes" id="UP000306585"/>
    </source>
</evidence>
<keyword evidence="5 8" id="KW-0963">Cytoplasm</keyword>
<dbReference type="RefSeq" id="WP_138238344.1">
    <property type="nucleotide sequence ID" value="NZ_VBRY01000002.1"/>
</dbReference>
<comment type="subcellular location">
    <subcellularLocation>
        <location evidence="8 9">Cytoplasm</location>
    </subcellularLocation>
</comment>
<comment type="caution">
    <text evidence="10">The sequence shown here is derived from an EMBL/GenBank/DDBJ whole genome shotgun (WGS) entry which is preliminary data.</text>
</comment>
<evidence type="ECO:0000256" key="3">
    <source>
        <dbReference type="ARBA" id="ARBA00007422"/>
    </source>
</evidence>
<evidence type="ECO:0000256" key="1">
    <source>
        <dbReference type="ARBA" id="ARBA00004680"/>
    </source>
</evidence>
<dbReference type="UniPathway" id="UPA00138"/>
<feature type="active site" description="Proton acceptor" evidence="8">
    <location>
        <position position="166"/>
    </location>
</feature>
<dbReference type="NCBIfam" id="TIGR00419">
    <property type="entry name" value="tim"/>
    <property type="match status" value="1"/>
</dbReference>
<dbReference type="HAMAP" id="MF_00147_B">
    <property type="entry name" value="TIM_B"/>
    <property type="match status" value="1"/>
</dbReference>
<dbReference type="GO" id="GO:0019563">
    <property type="term" value="P:glycerol catabolic process"/>
    <property type="evidence" value="ECO:0007669"/>
    <property type="project" value="TreeGrafter"/>
</dbReference>
<feature type="binding site" evidence="8">
    <location>
        <position position="172"/>
    </location>
    <ligand>
        <name>substrate</name>
    </ligand>
</feature>
<dbReference type="PANTHER" id="PTHR21139">
    <property type="entry name" value="TRIOSEPHOSPHATE ISOMERASE"/>
    <property type="match status" value="1"/>
</dbReference>
<name>A0A5R9GUU9_9PROT</name>
<evidence type="ECO:0000256" key="6">
    <source>
        <dbReference type="ARBA" id="ARBA00023152"/>
    </source>
</evidence>
<dbReference type="GO" id="GO:0004807">
    <property type="term" value="F:triose-phosphate isomerase activity"/>
    <property type="evidence" value="ECO:0007669"/>
    <property type="project" value="UniProtKB-UniRule"/>
</dbReference>
<dbReference type="PROSITE" id="PS51440">
    <property type="entry name" value="TIM_2"/>
    <property type="match status" value="1"/>
</dbReference>
<evidence type="ECO:0000256" key="5">
    <source>
        <dbReference type="ARBA" id="ARBA00022490"/>
    </source>
</evidence>
<dbReference type="Proteomes" id="UP000306585">
    <property type="component" value="Unassembled WGS sequence"/>
</dbReference>
<feature type="binding site" evidence="8">
    <location>
        <begin position="12"/>
        <end position="14"/>
    </location>
    <ligand>
        <name>substrate</name>
    </ligand>
</feature>
<dbReference type="Pfam" id="PF00121">
    <property type="entry name" value="TIM"/>
    <property type="match status" value="1"/>
</dbReference>
<dbReference type="SUPFAM" id="SSF51351">
    <property type="entry name" value="Triosephosphate isomerase (TIM)"/>
    <property type="match status" value="1"/>
</dbReference>
<evidence type="ECO:0000256" key="9">
    <source>
        <dbReference type="RuleBase" id="RU363013"/>
    </source>
</evidence>
<keyword evidence="11" id="KW-1185">Reference proteome</keyword>
<gene>
    <name evidence="8" type="primary">tpiA</name>
    <name evidence="10" type="ORF">FEF65_03240</name>
</gene>
<evidence type="ECO:0000256" key="2">
    <source>
        <dbReference type="ARBA" id="ARBA00004939"/>
    </source>
</evidence>
<feature type="active site" description="Electrophile" evidence="8">
    <location>
        <position position="97"/>
    </location>
</feature>
<keyword evidence="4 8" id="KW-0312">Gluconeogenesis</keyword>
<dbReference type="GO" id="GO:0006094">
    <property type="term" value="P:gluconeogenesis"/>
    <property type="evidence" value="ECO:0007669"/>
    <property type="project" value="UniProtKB-UniRule"/>
</dbReference>
<dbReference type="GO" id="GO:0005829">
    <property type="term" value="C:cytosol"/>
    <property type="evidence" value="ECO:0007669"/>
    <property type="project" value="TreeGrafter"/>
</dbReference>
<comment type="catalytic activity">
    <reaction evidence="8 9">
        <text>D-glyceraldehyde 3-phosphate = dihydroxyacetone phosphate</text>
        <dbReference type="Rhea" id="RHEA:18585"/>
        <dbReference type="ChEBI" id="CHEBI:57642"/>
        <dbReference type="ChEBI" id="CHEBI:59776"/>
        <dbReference type="EC" id="5.3.1.1"/>
    </reaction>
</comment>
<comment type="function">
    <text evidence="8">Involved in the gluconeogenesis. Catalyzes stereospecifically the conversion of dihydroxyacetone phosphate (DHAP) to D-glyceraldehyde-3-phosphate (G3P).</text>
</comment>
<dbReference type="PANTHER" id="PTHR21139:SF42">
    <property type="entry name" value="TRIOSEPHOSPHATE ISOMERASE"/>
    <property type="match status" value="1"/>
</dbReference>
<dbReference type="Gene3D" id="3.20.20.70">
    <property type="entry name" value="Aldolase class I"/>
    <property type="match status" value="1"/>
</dbReference>
<comment type="pathway">
    <text evidence="8 9">Carbohydrate biosynthesis; gluconeogenesis.</text>
</comment>
<evidence type="ECO:0000256" key="7">
    <source>
        <dbReference type="ARBA" id="ARBA00023235"/>
    </source>
</evidence>
<dbReference type="CDD" id="cd00311">
    <property type="entry name" value="TIM"/>
    <property type="match status" value="1"/>
</dbReference>
<reference evidence="10 11" key="1">
    <citation type="journal article" date="2019" name="Appl. Environ. Microbiol.">
        <title>Environmental Evidence and Genomic Insight of Iron-oxidizing Bacteria Preference Towards More Corrosion Resistant Stainless Steel at Higher Salinities.</title>
        <authorList>
            <person name="Garrison C.E."/>
            <person name="Price K.A."/>
            <person name="Field E.K."/>
        </authorList>
    </citation>
    <scope>NUCLEOTIDE SEQUENCE [LARGE SCALE GENOMIC DNA]</scope>
    <source>
        <strain evidence="10 11">P3</strain>
    </source>
</reference>
<feature type="binding site" evidence="8">
    <location>
        <begin position="228"/>
        <end position="229"/>
    </location>
    <ligand>
        <name>substrate</name>
    </ligand>
</feature>
<comment type="pathway">
    <text evidence="1 8 9">Carbohydrate degradation; glycolysis; D-glyceraldehyde 3-phosphate from glycerone phosphate: step 1/1.</text>
</comment>
<dbReference type="GO" id="GO:0046166">
    <property type="term" value="P:glyceraldehyde-3-phosphate biosynthetic process"/>
    <property type="evidence" value="ECO:0007669"/>
    <property type="project" value="TreeGrafter"/>
</dbReference>
<dbReference type="FunFam" id="3.20.20.70:FF:000016">
    <property type="entry name" value="Triosephosphate isomerase"/>
    <property type="match status" value="1"/>
</dbReference>
<comment type="similarity">
    <text evidence="3 8 9">Belongs to the triosephosphate isomerase family.</text>
</comment>